<keyword evidence="2" id="KW-0862">Zinc</keyword>
<evidence type="ECO:0000256" key="6">
    <source>
        <dbReference type="ARBA" id="ARBA00023242"/>
    </source>
</evidence>
<dbReference type="PROSITE" id="PS50048">
    <property type="entry name" value="ZN2_CY6_FUNGAL_2"/>
    <property type="match status" value="1"/>
</dbReference>
<evidence type="ECO:0000256" key="7">
    <source>
        <dbReference type="SAM" id="MobiDB-lite"/>
    </source>
</evidence>
<evidence type="ECO:0000256" key="1">
    <source>
        <dbReference type="ARBA" id="ARBA00022723"/>
    </source>
</evidence>
<dbReference type="RefSeq" id="XP_058328735.1">
    <property type="nucleotide sequence ID" value="XM_058475845.1"/>
</dbReference>
<dbReference type="GO" id="GO:0008270">
    <property type="term" value="F:zinc ion binding"/>
    <property type="evidence" value="ECO:0007669"/>
    <property type="project" value="InterPro"/>
</dbReference>
<dbReference type="PANTHER" id="PTHR47660">
    <property type="entry name" value="TRANSCRIPTION FACTOR WITH C2H2 AND ZN(2)-CYS(6) DNA BINDING DOMAIN (EUROFUNG)-RELATED-RELATED"/>
    <property type="match status" value="1"/>
</dbReference>
<dbReference type="OrthoDB" id="4216928at2759"/>
<evidence type="ECO:0000256" key="4">
    <source>
        <dbReference type="ARBA" id="ARBA00023125"/>
    </source>
</evidence>
<dbReference type="InterPro" id="IPR036864">
    <property type="entry name" value="Zn2-C6_fun-type_DNA-bd_sf"/>
</dbReference>
<dbReference type="GO" id="GO:0003677">
    <property type="term" value="F:DNA binding"/>
    <property type="evidence" value="ECO:0007669"/>
    <property type="project" value="UniProtKB-KW"/>
</dbReference>
<dbReference type="GO" id="GO:0000981">
    <property type="term" value="F:DNA-binding transcription factor activity, RNA polymerase II-specific"/>
    <property type="evidence" value="ECO:0007669"/>
    <property type="project" value="InterPro"/>
</dbReference>
<organism evidence="9 10">
    <name type="scientific">Penicillium chermesinum</name>
    <dbReference type="NCBI Taxonomy" id="63820"/>
    <lineage>
        <taxon>Eukaryota</taxon>
        <taxon>Fungi</taxon>
        <taxon>Dikarya</taxon>
        <taxon>Ascomycota</taxon>
        <taxon>Pezizomycotina</taxon>
        <taxon>Eurotiomycetes</taxon>
        <taxon>Eurotiomycetidae</taxon>
        <taxon>Eurotiales</taxon>
        <taxon>Aspergillaceae</taxon>
        <taxon>Penicillium</taxon>
    </lineage>
</organism>
<keyword evidence="6" id="KW-0539">Nucleus</keyword>
<evidence type="ECO:0000256" key="5">
    <source>
        <dbReference type="ARBA" id="ARBA00023163"/>
    </source>
</evidence>
<dbReference type="CDD" id="cd00067">
    <property type="entry name" value="GAL4"/>
    <property type="match status" value="1"/>
</dbReference>
<feature type="domain" description="Zn(2)-C6 fungal-type" evidence="8">
    <location>
        <begin position="14"/>
        <end position="44"/>
    </location>
</feature>
<accession>A0A9W9NV91</accession>
<dbReference type="GeneID" id="83203148"/>
<dbReference type="SMART" id="SM00066">
    <property type="entry name" value="GAL4"/>
    <property type="match status" value="1"/>
</dbReference>
<dbReference type="PRINTS" id="PR00755">
    <property type="entry name" value="AFLATOXINBRP"/>
</dbReference>
<evidence type="ECO:0000256" key="2">
    <source>
        <dbReference type="ARBA" id="ARBA00022833"/>
    </source>
</evidence>
<comment type="caution">
    <text evidence="9">The sequence shown here is derived from an EMBL/GenBank/DDBJ whole genome shotgun (WGS) entry which is preliminary data.</text>
</comment>
<dbReference type="Gene3D" id="4.10.240.10">
    <property type="entry name" value="Zn(2)-C6 fungal-type DNA-binding domain"/>
    <property type="match status" value="1"/>
</dbReference>
<evidence type="ECO:0000259" key="8">
    <source>
        <dbReference type="PROSITE" id="PS50048"/>
    </source>
</evidence>
<dbReference type="Pfam" id="PF00172">
    <property type="entry name" value="Zn_clus"/>
    <property type="match status" value="1"/>
</dbReference>
<sequence>MPRITRPGRSRQKSCTACAAGKRQCNRQTPHCGRCLARGIPCTYIHGTPRVVQARARSPVSSDDTPASFESLDRSIPDLSDEFLSIAEASEPWFSGYEADEDFFSWMSLSPSLLGFPQLSPMEETPDIRRIDKWSKEQSLRCIKEFSRMFAKHRCTPFIHARLYEAELPDAMADAFTVSAAYHAKSPETQDLVFRILEKKSSQLAYKDYQQESIAELLAAVQALVLFHTIQLFDGDIRQRSIAERDGEQFMRMVEQLRVRAIELGPASTWQAWIFGESLRRTVILAYFMMDIFQTLKQGYCSNVPTLSVLPFTAGENLWEATTDASWQKKVSNADSTMVLYGDFASSFKRGRLRGKLSPFERFLLRPCAGEEYREIIELQTPDNVGNELLTNQCIVTNVWAEKQPHLHCSHPKTKQSLPINPPRMHPCELSTEKTSGNRPFGVEWKVMRPEKPSSDLGS</sequence>
<dbReference type="Proteomes" id="UP001150941">
    <property type="component" value="Unassembled WGS sequence"/>
</dbReference>
<name>A0A9W9NV91_9EURO</name>
<keyword evidence="5" id="KW-0804">Transcription</keyword>
<keyword evidence="1" id="KW-0479">Metal-binding</keyword>
<keyword evidence="3" id="KW-0805">Transcription regulation</keyword>
<feature type="compositionally biased region" description="Basic and acidic residues" evidence="7">
    <location>
        <begin position="446"/>
        <end position="459"/>
    </location>
</feature>
<dbReference type="PROSITE" id="PS00463">
    <property type="entry name" value="ZN2_CY6_FUNGAL_1"/>
    <property type="match status" value="1"/>
</dbReference>
<dbReference type="SUPFAM" id="SSF57701">
    <property type="entry name" value="Zn2/Cys6 DNA-binding domain"/>
    <property type="match status" value="1"/>
</dbReference>
<keyword evidence="4" id="KW-0238">DNA-binding</keyword>
<evidence type="ECO:0000256" key="3">
    <source>
        <dbReference type="ARBA" id="ARBA00023015"/>
    </source>
</evidence>
<protein>
    <recommendedName>
        <fullName evidence="8">Zn(2)-C6 fungal-type domain-containing protein</fullName>
    </recommendedName>
</protein>
<gene>
    <name evidence="9" type="ORF">N7468_006549</name>
</gene>
<dbReference type="PANTHER" id="PTHR47660:SF3">
    <property type="entry name" value="FINGER DOMAIN PROTEIN, PUTATIVE (AFU_ORTHOLOGUE AFUA_4G03310)-RELATED"/>
    <property type="match status" value="1"/>
</dbReference>
<keyword evidence="10" id="KW-1185">Reference proteome</keyword>
<dbReference type="EMBL" id="JAPQKS010000005">
    <property type="protein sequence ID" value="KAJ5225324.1"/>
    <property type="molecule type" value="Genomic_DNA"/>
</dbReference>
<evidence type="ECO:0000313" key="10">
    <source>
        <dbReference type="Proteomes" id="UP001150941"/>
    </source>
</evidence>
<proteinExistence type="predicted"/>
<dbReference type="AlphaFoldDB" id="A0A9W9NV91"/>
<reference evidence="9" key="2">
    <citation type="journal article" date="2023" name="IMA Fungus">
        <title>Comparative genomic study of the Penicillium genus elucidates a diverse pangenome and 15 lateral gene transfer events.</title>
        <authorList>
            <person name="Petersen C."/>
            <person name="Sorensen T."/>
            <person name="Nielsen M.R."/>
            <person name="Sondergaard T.E."/>
            <person name="Sorensen J.L."/>
            <person name="Fitzpatrick D.A."/>
            <person name="Frisvad J.C."/>
            <person name="Nielsen K.L."/>
        </authorList>
    </citation>
    <scope>NUCLEOTIDE SEQUENCE</scope>
    <source>
        <strain evidence="9">IBT 19713</strain>
    </source>
</reference>
<reference evidence="9" key="1">
    <citation type="submission" date="2022-11" db="EMBL/GenBank/DDBJ databases">
        <authorList>
            <person name="Petersen C."/>
        </authorList>
    </citation>
    <scope>NUCLEOTIDE SEQUENCE</scope>
    <source>
        <strain evidence="9">IBT 19713</strain>
    </source>
</reference>
<evidence type="ECO:0000313" key="9">
    <source>
        <dbReference type="EMBL" id="KAJ5225324.1"/>
    </source>
</evidence>
<feature type="region of interest" description="Disordered" evidence="7">
    <location>
        <begin position="430"/>
        <end position="459"/>
    </location>
</feature>
<dbReference type="InterPro" id="IPR001138">
    <property type="entry name" value="Zn2Cys6_DnaBD"/>
</dbReference>